<keyword evidence="1" id="KW-0805">Transcription regulation</keyword>
<keyword evidence="3" id="KW-0804">Transcription</keyword>
<dbReference type="Pfam" id="PF12833">
    <property type="entry name" value="HTH_18"/>
    <property type="match status" value="1"/>
</dbReference>
<name>A0ABU6JLS9_9GAMM</name>
<keyword evidence="6" id="KW-1185">Reference proteome</keyword>
<evidence type="ECO:0000256" key="2">
    <source>
        <dbReference type="ARBA" id="ARBA00023125"/>
    </source>
</evidence>
<dbReference type="RefSeq" id="WP_327616579.1">
    <property type="nucleotide sequence ID" value="NZ_JAYWTM010000001.1"/>
</dbReference>
<dbReference type="EMBL" id="JAYWTM010000001">
    <property type="protein sequence ID" value="MEC5341387.1"/>
    <property type="molecule type" value="Genomic_DNA"/>
</dbReference>
<dbReference type="Gene3D" id="1.10.10.60">
    <property type="entry name" value="Homeodomain-like"/>
    <property type="match status" value="2"/>
</dbReference>
<dbReference type="PANTHER" id="PTHR43280">
    <property type="entry name" value="ARAC-FAMILY TRANSCRIPTIONAL REGULATOR"/>
    <property type="match status" value="1"/>
</dbReference>
<evidence type="ECO:0000259" key="4">
    <source>
        <dbReference type="PROSITE" id="PS01124"/>
    </source>
</evidence>
<feature type="domain" description="HTH araC/xylS-type" evidence="4">
    <location>
        <begin position="36"/>
        <end position="107"/>
    </location>
</feature>
<dbReference type="InterPro" id="IPR018060">
    <property type="entry name" value="HTH_AraC"/>
</dbReference>
<evidence type="ECO:0000313" key="6">
    <source>
        <dbReference type="Proteomes" id="UP001309705"/>
    </source>
</evidence>
<comment type="caution">
    <text evidence="5">The sequence shown here is derived from an EMBL/GenBank/DDBJ whole genome shotgun (WGS) entry which is preliminary data.</text>
</comment>
<gene>
    <name evidence="5" type="ORF">VSX58_02010</name>
</gene>
<dbReference type="SUPFAM" id="SSF46689">
    <property type="entry name" value="Homeodomain-like"/>
    <property type="match status" value="1"/>
</dbReference>
<dbReference type="PANTHER" id="PTHR43280:SF2">
    <property type="entry name" value="HTH-TYPE TRANSCRIPTIONAL REGULATOR EXSA"/>
    <property type="match status" value="1"/>
</dbReference>
<proteinExistence type="predicted"/>
<organism evidence="5 6">
    <name type="scientific">Brenneria populi</name>
    <dbReference type="NCBI Taxonomy" id="1505588"/>
    <lineage>
        <taxon>Bacteria</taxon>
        <taxon>Pseudomonadati</taxon>
        <taxon>Pseudomonadota</taxon>
        <taxon>Gammaproteobacteria</taxon>
        <taxon>Enterobacterales</taxon>
        <taxon>Pectobacteriaceae</taxon>
        <taxon>Brenneria</taxon>
    </lineage>
</organism>
<dbReference type="SMART" id="SM00342">
    <property type="entry name" value="HTH_ARAC"/>
    <property type="match status" value="1"/>
</dbReference>
<evidence type="ECO:0000313" key="5">
    <source>
        <dbReference type="EMBL" id="MEC5341387.1"/>
    </source>
</evidence>
<accession>A0ABU6JLS9</accession>
<reference evidence="5 6" key="1">
    <citation type="journal article" date="2017" name="Int. J. Syst. Evol. Microbiol.">
        <title>Brenneria populi subsp. brevivirga subsp. nov. isolated from symptomatic bark of Populus x euramericana canker, and description of Brenneria populi subsp. populi subsp. nov.</title>
        <authorList>
            <person name="Zheng M.H."/>
            <person name="Piao C.G."/>
            <person name="Xue H."/>
            <person name="Guo M.W."/>
            <person name="Li Y."/>
        </authorList>
    </citation>
    <scope>NUCLEOTIDE SEQUENCE [LARGE SCALE GENOMIC DNA]</scope>
    <source>
        <strain evidence="5 6">D9-5</strain>
    </source>
</reference>
<dbReference type="Proteomes" id="UP001309705">
    <property type="component" value="Unassembled WGS sequence"/>
</dbReference>
<sequence>MRPSWWLRKEKPRRRRKIFSTRRGNGCAITRTRPEPRPLQRHFHHVTGVPLMRWLALRRLEHAKELLRSAHYPIEKVAELSGHASEAMLRRQFRLYEHCSPSQYRKMNHSDR</sequence>
<keyword evidence="2" id="KW-0238">DNA-binding</keyword>
<dbReference type="PROSITE" id="PS01124">
    <property type="entry name" value="HTH_ARAC_FAMILY_2"/>
    <property type="match status" value="1"/>
</dbReference>
<evidence type="ECO:0000256" key="1">
    <source>
        <dbReference type="ARBA" id="ARBA00023015"/>
    </source>
</evidence>
<evidence type="ECO:0000256" key="3">
    <source>
        <dbReference type="ARBA" id="ARBA00023163"/>
    </source>
</evidence>
<protein>
    <submittedName>
        <fullName evidence="5">Helix-turn-helix domain-containing protein</fullName>
    </submittedName>
</protein>
<dbReference type="InterPro" id="IPR009057">
    <property type="entry name" value="Homeodomain-like_sf"/>
</dbReference>